<evidence type="ECO:0000256" key="2">
    <source>
        <dbReference type="ARBA" id="ARBA00022475"/>
    </source>
</evidence>
<reference evidence="8" key="1">
    <citation type="submission" date="2016-10" db="EMBL/GenBank/DDBJ databases">
        <authorList>
            <person name="Varghese N."/>
            <person name="Submissions S."/>
        </authorList>
    </citation>
    <scope>NUCLEOTIDE SEQUENCE [LARGE SCALE GENOMIC DNA]</scope>
    <source>
        <strain evidence="8">DSM 8415</strain>
    </source>
</reference>
<feature type="transmembrane region" description="Helical" evidence="6">
    <location>
        <begin position="5"/>
        <end position="21"/>
    </location>
</feature>
<name>A0A1G6KQT2_9BACT</name>
<evidence type="ECO:0000256" key="6">
    <source>
        <dbReference type="SAM" id="Phobius"/>
    </source>
</evidence>
<proteinExistence type="predicted"/>
<accession>A0A1G6KQT2</accession>
<dbReference type="PANTHER" id="PTHR30482">
    <property type="entry name" value="HIGH-AFFINITY BRANCHED-CHAIN AMINO ACID TRANSPORT SYSTEM PERMEASE"/>
    <property type="match status" value="1"/>
</dbReference>
<sequence length="314" mass="34756">MRKNLVWYILFFTIAVIYPHFVDPSWVDIGTTFALYSVVALSQDIVLGKAGMFDMGHATFFGIGAYTAAILNTVYNIPIIYTIPIAIALSALFGIIISWPIIHLRGDYLLVATIGFNIIFYQALQNNLFGLTGGPNGIFGIGAPVIFGINISSQRAIYYFAWFILLITMLIIYNIDKSKLGRAFHYLRESEIAAESFGVNKRFYKVLAFALGAGVASLAGVIFAVQYAAVSPETFNFTQSVLFFTIVIVGGPSSIPGILLGTFVMFVVPQFFREFATARYFVFGIAMILTMILRPQGIWPAKFGKLPKYLTKES</sequence>
<evidence type="ECO:0000256" key="5">
    <source>
        <dbReference type="ARBA" id="ARBA00023136"/>
    </source>
</evidence>
<protein>
    <submittedName>
        <fullName evidence="7">Amino acid/amide ABC transporter membrane protein 2, HAAT family (TC 3.A.1.4.-)</fullName>
    </submittedName>
</protein>
<organism evidence="7 8">
    <name type="scientific">Desulfurella multipotens</name>
    <dbReference type="NCBI Taxonomy" id="79269"/>
    <lineage>
        <taxon>Bacteria</taxon>
        <taxon>Pseudomonadati</taxon>
        <taxon>Campylobacterota</taxon>
        <taxon>Desulfurellia</taxon>
        <taxon>Desulfurellales</taxon>
        <taxon>Desulfurellaceae</taxon>
        <taxon>Desulfurella</taxon>
    </lineage>
</organism>
<feature type="transmembrane region" description="Helical" evidence="6">
    <location>
        <begin position="280"/>
        <end position="299"/>
    </location>
</feature>
<dbReference type="InterPro" id="IPR001851">
    <property type="entry name" value="ABC_transp_permease"/>
</dbReference>
<comment type="subcellular location">
    <subcellularLocation>
        <location evidence="1">Cell membrane</location>
        <topology evidence="1">Multi-pass membrane protein</topology>
    </subcellularLocation>
</comment>
<keyword evidence="8" id="KW-1185">Reference proteome</keyword>
<keyword evidence="2" id="KW-1003">Cell membrane</keyword>
<feature type="transmembrane region" description="Helical" evidence="6">
    <location>
        <begin position="156"/>
        <end position="175"/>
    </location>
</feature>
<dbReference type="CDD" id="cd06581">
    <property type="entry name" value="TM_PBP1_LivM_like"/>
    <property type="match status" value="1"/>
</dbReference>
<feature type="transmembrane region" description="Helical" evidence="6">
    <location>
        <begin position="81"/>
        <end position="101"/>
    </location>
</feature>
<dbReference type="AlphaFoldDB" id="A0A1G6KQT2"/>
<dbReference type="GO" id="GO:0015658">
    <property type="term" value="F:branched-chain amino acid transmembrane transporter activity"/>
    <property type="evidence" value="ECO:0007669"/>
    <property type="project" value="InterPro"/>
</dbReference>
<keyword evidence="4 6" id="KW-1133">Transmembrane helix</keyword>
<dbReference type="OrthoDB" id="9780757at2"/>
<evidence type="ECO:0000256" key="4">
    <source>
        <dbReference type="ARBA" id="ARBA00022989"/>
    </source>
</evidence>
<feature type="transmembrane region" description="Helical" evidence="6">
    <location>
        <begin position="206"/>
        <end position="229"/>
    </location>
</feature>
<evidence type="ECO:0000256" key="3">
    <source>
        <dbReference type="ARBA" id="ARBA00022692"/>
    </source>
</evidence>
<feature type="transmembrane region" description="Helical" evidence="6">
    <location>
        <begin position="108"/>
        <end position="124"/>
    </location>
</feature>
<feature type="transmembrane region" description="Helical" evidence="6">
    <location>
        <begin position="58"/>
        <end position="75"/>
    </location>
</feature>
<keyword evidence="3 6" id="KW-0812">Transmembrane</keyword>
<dbReference type="GO" id="GO:0005886">
    <property type="term" value="C:plasma membrane"/>
    <property type="evidence" value="ECO:0007669"/>
    <property type="project" value="UniProtKB-SubCell"/>
</dbReference>
<gene>
    <name evidence="7" type="ORF">SAMN05660835_00666</name>
</gene>
<evidence type="ECO:0000256" key="1">
    <source>
        <dbReference type="ARBA" id="ARBA00004651"/>
    </source>
</evidence>
<keyword evidence="5 6" id="KW-0472">Membrane</keyword>
<evidence type="ECO:0000313" key="7">
    <source>
        <dbReference type="EMBL" id="SDC33462.1"/>
    </source>
</evidence>
<dbReference type="Pfam" id="PF02653">
    <property type="entry name" value="BPD_transp_2"/>
    <property type="match status" value="1"/>
</dbReference>
<dbReference type="PANTHER" id="PTHR30482:SF10">
    <property type="entry name" value="HIGH-AFFINITY BRANCHED-CHAIN AMINO ACID TRANSPORT PROTEIN BRAE"/>
    <property type="match status" value="1"/>
</dbReference>
<dbReference type="RefSeq" id="WP_025391538.1">
    <property type="nucleotide sequence ID" value="NZ_FMYU01000004.1"/>
</dbReference>
<evidence type="ECO:0000313" key="8">
    <source>
        <dbReference type="Proteomes" id="UP000199411"/>
    </source>
</evidence>
<dbReference type="EMBL" id="FMYU01000004">
    <property type="protein sequence ID" value="SDC33462.1"/>
    <property type="molecule type" value="Genomic_DNA"/>
</dbReference>
<dbReference type="Proteomes" id="UP000199411">
    <property type="component" value="Unassembled WGS sequence"/>
</dbReference>
<feature type="transmembrane region" description="Helical" evidence="6">
    <location>
        <begin position="241"/>
        <end position="268"/>
    </location>
</feature>
<dbReference type="InterPro" id="IPR043428">
    <property type="entry name" value="LivM-like"/>
</dbReference>